<keyword evidence="21" id="KW-1185">Reference proteome</keyword>
<dbReference type="Gene3D" id="3.50.30.30">
    <property type="match status" value="1"/>
</dbReference>
<feature type="non-terminal residue" evidence="20">
    <location>
        <position position="1"/>
    </location>
</feature>
<feature type="domain" description="PA" evidence="17">
    <location>
        <begin position="95"/>
        <end position="162"/>
    </location>
</feature>
<dbReference type="GO" id="GO:0004180">
    <property type="term" value="F:carboxypeptidase activity"/>
    <property type="evidence" value="ECO:0000318"/>
    <property type="project" value="GO_Central"/>
</dbReference>
<name>A7RHM6_NEMVE</name>
<evidence type="ECO:0000256" key="4">
    <source>
        <dbReference type="ARBA" id="ARBA00022645"/>
    </source>
</evidence>
<comment type="similarity">
    <text evidence="3">Belongs to the peptidase M28 family. M28B subfamily.</text>
</comment>
<evidence type="ECO:0000259" key="19">
    <source>
        <dbReference type="Pfam" id="PF04389"/>
    </source>
</evidence>
<evidence type="ECO:0000256" key="10">
    <source>
        <dbReference type="ARBA" id="ARBA00022968"/>
    </source>
</evidence>
<dbReference type="OMA" id="PTYHTGY"/>
<keyword evidence="8" id="KW-0378">Hydrolase</keyword>
<keyword evidence="13" id="KW-0472">Membrane</keyword>
<accession>A7RHM6</accession>
<keyword evidence="12" id="KW-0482">Metalloprotease</keyword>
<dbReference type="GO" id="GO:0004181">
    <property type="term" value="F:metallocarboxypeptidase activity"/>
    <property type="evidence" value="ECO:0007669"/>
    <property type="project" value="UniProtKB-EC"/>
</dbReference>
<dbReference type="PANTHER" id="PTHR10404:SF78">
    <property type="entry name" value="N-ACETYLATED ALPHA-LINKED ACIDIC DIPEPTIDASE 2"/>
    <property type="match status" value="1"/>
</dbReference>
<dbReference type="CDD" id="cd08022">
    <property type="entry name" value="M28_PSMA_like"/>
    <property type="match status" value="1"/>
</dbReference>
<dbReference type="PhylomeDB" id="A7RHM6"/>
<dbReference type="InterPro" id="IPR007484">
    <property type="entry name" value="Peptidase_M28"/>
</dbReference>
<evidence type="ECO:0000256" key="16">
    <source>
        <dbReference type="ARBA" id="ARBA00066561"/>
    </source>
</evidence>
<evidence type="ECO:0000256" key="7">
    <source>
        <dbReference type="ARBA" id="ARBA00022723"/>
    </source>
</evidence>
<dbReference type="InterPro" id="IPR046450">
    <property type="entry name" value="PA_dom_sf"/>
</dbReference>
<dbReference type="InterPro" id="IPR007365">
    <property type="entry name" value="TFR-like_dimer_dom"/>
</dbReference>
<dbReference type="FunFam" id="3.50.30.30:FF:000045">
    <property type="entry name" value="Predicted protein"/>
    <property type="match status" value="1"/>
</dbReference>
<dbReference type="AlphaFoldDB" id="A7RHM6"/>
<evidence type="ECO:0000256" key="12">
    <source>
        <dbReference type="ARBA" id="ARBA00023049"/>
    </source>
</evidence>
<evidence type="ECO:0000259" key="17">
    <source>
        <dbReference type="Pfam" id="PF02225"/>
    </source>
</evidence>
<organism evidence="20 21">
    <name type="scientific">Nematostella vectensis</name>
    <name type="common">Starlet sea anemone</name>
    <dbReference type="NCBI Taxonomy" id="45351"/>
    <lineage>
        <taxon>Eukaryota</taxon>
        <taxon>Metazoa</taxon>
        <taxon>Cnidaria</taxon>
        <taxon>Anthozoa</taxon>
        <taxon>Hexacorallia</taxon>
        <taxon>Actiniaria</taxon>
        <taxon>Edwardsiidae</taxon>
        <taxon>Nematostella</taxon>
    </lineage>
</organism>
<feature type="non-terminal residue" evidence="20">
    <location>
        <position position="644"/>
    </location>
</feature>
<dbReference type="GO" id="GO:0016020">
    <property type="term" value="C:membrane"/>
    <property type="evidence" value="ECO:0007669"/>
    <property type="project" value="UniProtKB-SubCell"/>
</dbReference>
<dbReference type="InterPro" id="IPR003137">
    <property type="entry name" value="PA_domain"/>
</dbReference>
<feature type="domain" description="Peptidase M28" evidence="19">
    <location>
        <begin position="273"/>
        <end position="474"/>
    </location>
</feature>
<dbReference type="Proteomes" id="UP000001593">
    <property type="component" value="Unassembled WGS sequence"/>
</dbReference>
<comment type="cofactor">
    <cofactor evidence="1">
        <name>Zn(2+)</name>
        <dbReference type="ChEBI" id="CHEBI:29105"/>
    </cofactor>
</comment>
<evidence type="ECO:0000256" key="1">
    <source>
        <dbReference type="ARBA" id="ARBA00001947"/>
    </source>
</evidence>
<dbReference type="FunFam" id="3.40.630.10:FF:000009">
    <property type="entry name" value="N-acetylated-alpha-linked acidic dipeptidase 2"/>
    <property type="match status" value="1"/>
</dbReference>
<proteinExistence type="inferred from homology"/>
<keyword evidence="4" id="KW-0121">Carboxypeptidase</keyword>
<dbReference type="InterPro" id="IPR036757">
    <property type="entry name" value="TFR-like_dimer_dom_sf"/>
</dbReference>
<keyword evidence="10" id="KW-0735">Signal-anchor</keyword>
<feature type="domain" description="Transferrin receptor-like dimerisation" evidence="18">
    <location>
        <begin position="535"/>
        <end position="643"/>
    </location>
</feature>
<dbReference type="SUPFAM" id="SSF53187">
    <property type="entry name" value="Zn-dependent exopeptidases"/>
    <property type="match status" value="1"/>
</dbReference>
<dbReference type="InParanoid" id="A7RHM6"/>
<dbReference type="Gene3D" id="3.40.630.10">
    <property type="entry name" value="Zn peptidases"/>
    <property type="match status" value="1"/>
</dbReference>
<keyword evidence="5" id="KW-0645">Protease</keyword>
<dbReference type="PANTHER" id="PTHR10404">
    <property type="entry name" value="N-ACETYLATED-ALPHA-LINKED ACIDIC DIPEPTIDASE"/>
    <property type="match status" value="1"/>
</dbReference>
<dbReference type="eggNOG" id="KOG2195">
    <property type="taxonomic scope" value="Eukaryota"/>
</dbReference>
<evidence type="ECO:0000256" key="5">
    <source>
        <dbReference type="ARBA" id="ARBA00022670"/>
    </source>
</evidence>
<evidence type="ECO:0000259" key="18">
    <source>
        <dbReference type="Pfam" id="PF04253"/>
    </source>
</evidence>
<evidence type="ECO:0000256" key="2">
    <source>
        <dbReference type="ARBA" id="ARBA00004606"/>
    </source>
</evidence>
<dbReference type="Pfam" id="PF02225">
    <property type="entry name" value="PA"/>
    <property type="match status" value="1"/>
</dbReference>
<evidence type="ECO:0000256" key="9">
    <source>
        <dbReference type="ARBA" id="ARBA00022833"/>
    </source>
</evidence>
<dbReference type="GO" id="GO:0046872">
    <property type="term" value="F:metal ion binding"/>
    <property type="evidence" value="ECO:0007669"/>
    <property type="project" value="UniProtKB-KW"/>
</dbReference>
<dbReference type="Gene3D" id="1.20.930.40">
    <property type="entry name" value="Transferrin receptor-like, dimerisation domain"/>
    <property type="match status" value="1"/>
</dbReference>
<evidence type="ECO:0000256" key="14">
    <source>
        <dbReference type="ARBA" id="ARBA00023180"/>
    </source>
</evidence>
<keyword evidence="7" id="KW-0479">Metal-binding</keyword>
<evidence type="ECO:0000313" key="21">
    <source>
        <dbReference type="Proteomes" id="UP000001593"/>
    </source>
</evidence>
<dbReference type="EC" id="3.4.17.21" evidence="16"/>
<comment type="catalytic activity">
    <reaction evidence="15">
        <text>Release of an unsubstituted, C-terminal glutamyl residue, typically from Ac-Asp-Glu or folylpoly-gamma-glutamates.</text>
        <dbReference type="EC" id="3.4.17.21"/>
    </reaction>
</comment>
<protein>
    <recommendedName>
        <fullName evidence="16">glutamate carboxypeptidase II</fullName>
        <ecNumber evidence="16">3.4.17.21</ecNumber>
    </recommendedName>
</protein>
<keyword evidence="6" id="KW-0812">Transmembrane</keyword>
<comment type="subcellular location">
    <subcellularLocation>
        <location evidence="2">Membrane</location>
        <topology evidence="2">Single-pass type II membrane protein</topology>
    </subcellularLocation>
</comment>
<keyword evidence="9" id="KW-0862">Zinc</keyword>
<evidence type="ECO:0000256" key="15">
    <source>
        <dbReference type="ARBA" id="ARBA00052003"/>
    </source>
</evidence>
<gene>
    <name evidence="20" type="ORF">NEMVEDRAFT_v1g82371</name>
</gene>
<dbReference type="Pfam" id="PF04389">
    <property type="entry name" value="Peptidase_M28"/>
    <property type="match status" value="1"/>
</dbReference>
<sequence>NGRFFTSKPHIAGDRRQKELAELLQAQWKSYGFDSVEMPEYEVLLSMPQVDHPNKVEIVQNGTVVYETAGQYNVRRKQPFLYTPYFPYSGNGTAEGELVFANHCQDNDFTELANLTITVKGKIVICKSIGSSVLRAAMYGAIGVLLYPDPEITSKLGTRPQDTFPNTPWNPADAVFEKPLRYIFGDPLTPHFPSIPGMYRRPLNESKLPSIPAQPISFEEAKHILSRMKGEEVPSSWKGALNITYRLGPGFESPNTTVRLTINNQVNVQPIYNVIGTITGSNEPDRYVLIGNHRDAFLYGAVDPSSGTATLAEMARVMGNLLKSGYRPRRTIKFCSWGAEEFGLIGSVEWVEEHSKILSDRAIVYLNTDVAVGGNFVLVAQSCPSFAKFIFSWAKKIPDPNAQNGKTSMYDIMVERTPSKTYKGEPQVVPYLYMSDYIPFYNSIGVPSADFSYFFGHNNKMELYPVYHTQHDNFYWMKTFVDPKFEFHKTMAMFQGGMLLELADMDVLPFDFARTAESLERLFPLLSAYKSTGMKVDPIVKAIVKFKNASKSFVEAKAQLTGKEDPIYLRMVNDQMLQAEKAFVRADTYSSDSITKNVVSPRGYFPGIHEANLLAKRTHNYEELKKQLSVVTAAINSAADFLKP</sequence>
<evidence type="ECO:0000256" key="8">
    <source>
        <dbReference type="ARBA" id="ARBA00022801"/>
    </source>
</evidence>
<dbReference type="HOGENOM" id="CLU_005688_2_1_1"/>
<keyword evidence="14" id="KW-0325">Glycoprotein</keyword>
<evidence type="ECO:0000256" key="6">
    <source>
        <dbReference type="ARBA" id="ARBA00022692"/>
    </source>
</evidence>
<dbReference type="SUPFAM" id="SSF47672">
    <property type="entry name" value="Transferrin receptor-like dimerisation domain"/>
    <property type="match status" value="1"/>
</dbReference>
<dbReference type="Pfam" id="PF04253">
    <property type="entry name" value="TFR_dimer"/>
    <property type="match status" value="1"/>
</dbReference>
<dbReference type="EMBL" id="DS469511">
    <property type="protein sequence ID" value="EDO49005.1"/>
    <property type="molecule type" value="Genomic_DNA"/>
</dbReference>
<dbReference type="GO" id="GO:0006508">
    <property type="term" value="P:proteolysis"/>
    <property type="evidence" value="ECO:0007669"/>
    <property type="project" value="UniProtKB-KW"/>
</dbReference>
<evidence type="ECO:0000256" key="13">
    <source>
        <dbReference type="ARBA" id="ARBA00023136"/>
    </source>
</evidence>
<evidence type="ECO:0000313" key="20">
    <source>
        <dbReference type="EMBL" id="EDO49005.1"/>
    </source>
</evidence>
<evidence type="ECO:0000256" key="11">
    <source>
        <dbReference type="ARBA" id="ARBA00022989"/>
    </source>
</evidence>
<keyword evidence="11" id="KW-1133">Transmembrane helix</keyword>
<dbReference type="InterPro" id="IPR039373">
    <property type="entry name" value="Peptidase_M28B"/>
</dbReference>
<reference evidence="20 21" key="1">
    <citation type="journal article" date="2007" name="Science">
        <title>Sea anemone genome reveals ancestral eumetazoan gene repertoire and genomic organization.</title>
        <authorList>
            <person name="Putnam N.H."/>
            <person name="Srivastava M."/>
            <person name="Hellsten U."/>
            <person name="Dirks B."/>
            <person name="Chapman J."/>
            <person name="Salamov A."/>
            <person name="Terry A."/>
            <person name="Shapiro H."/>
            <person name="Lindquist E."/>
            <person name="Kapitonov V.V."/>
            <person name="Jurka J."/>
            <person name="Genikhovich G."/>
            <person name="Grigoriev I.V."/>
            <person name="Lucas S.M."/>
            <person name="Steele R.E."/>
            <person name="Finnerty J.R."/>
            <person name="Technau U."/>
            <person name="Martindale M.Q."/>
            <person name="Rokhsar D.S."/>
        </authorList>
    </citation>
    <scope>NUCLEOTIDE SEQUENCE [LARGE SCALE GENOMIC DNA]</scope>
    <source>
        <strain evidence="21">CH2 X CH6</strain>
    </source>
</reference>
<evidence type="ECO:0000256" key="3">
    <source>
        <dbReference type="ARBA" id="ARBA00005634"/>
    </source>
</evidence>
<dbReference type="SUPFAM" id="SSF52025">
    <property type="entry name" value="PA domain"/>
    <property type="match status" value="1"/>
</dbReference>